<comment type="caution">
    <text evidence="3">The sequence shown here is derived from an EMBL/GenBank/DDBJ whole genome shotgun (WGS) entry which is preliminary data.</text>
</comment>
<feature type="region of interest" description="Disordered" evidence="1">
    <location>
        <begin position="22"/>
        <end position="46"/>
    </location>
</feature>
<feature type="signal peptide" evidence="2">
    <location>
        <begin position="1"/>
        <end position="22"/>
    </location>
</feature>
<organism evidence="3 4">
    <name type="scientific">Caballeronia ptereochthonis</name>
    <dbReference type="NCBI Taxonomy" id="1777144"/>
    <lineage>
        <taxon>Bacteria</taxon>
        <taxon>Pseudomonadati</taxon>
        <taxon>Pseudomonadota</taxon>
        <taxon>Betaproteobacteria</taxon>
        <taxon>Burkholderiales</taxon>
        <taxon>Burkholderiaceae</taxon>
        <taxon>Caballeronia</taxon>
    </lineage>
</organism>
<dbReference type="PROSITE" id="PS51257">
    <property type="entry name" value="PROKAR_LIPOPROTEIN"/>
    <property type="match status" value="1"/>
</dbReference>
<keyword evidence="3" id="KW-0449">Lipoprotein</keyword>
<evidence type="ECO:0000313" key="3">
    <source>
        <dbReference type="EMBL" id="SAK41481.1"/>
    </source>
</evidence>
<protein>
    <submittedName>
        <fullName evidence="3">Lipoprotein</fullName>
    </submittedName>
</protein>
<gene>
    <name evidence="3" type="ORF">AWB83_00278</name>
</gene>
<dbReference type="Proteomes" id="UP000054978">
    <property type="component" value="Unassembled WGS sequence"/>
</dbReference>
<dbReference type="AlphaFoldDB" id="A0A157Z7F6"/>
<evidence type="ECO:0000313" key="4">
    <source>
        <dbReference type="Proteomes" id="UP000054978"/>
    </source>
</evidence>
<keyword evidence="4" id="KW-1185">Reference proteome</keyword>
<feature type="chain" id="PRO_5007618947" evidence="2">
    <location>
        <begin position="23"/>
        <end position="56"/>
    </location>
</feature>
<keyword evidence="2" id="KW-0732">Signal</keyword>
<evidence type="ECO:0000256" key="2">
    <source>
        <dbReference type="SAM" id="SignalP"/>
    </source>
</evidence>
<name>A0A157Z7F6_9BURK</name>
<proteinExistence type="predicted"/>
<reference evidence="3" key="1">
    <citation type="submission" date="2016-01" db="EMBL/GenBank/DDBJ databases">
        <authorList>
            <person name="Peeters C."/>
        </authorList>
    </citation>
    <scope>NUCLEOTIDE SEQUENCE [LARGE SCALE GENOMIC DNA]</scope>
    <source>
        <strain evidence="3">LMG 29326</strain>
    </source>
</reference>
<accession>A0A157Z7F6</accession>
<sequence length="56" mass="5841">MPRIVLAFVCAASVALGLSACADSTSHKHPPQDPPDYKGVPTDMTPPMIIAPAQPQ</sequence>
<evidence type="ECO:0000256" key="1">
    <source>
        <dbReference type="SAM" id="MobiDB-lite"/>
    </source>
</evidence>
<dbReference type="RefSeq" id="WP_167389044.1">
    <property type="nucleotide sequence ID" value="NZ_FCOB02000001.1"/>
</dbReference>
<dbReference type="EMBL" id="FCOB02000001">
    <property type="protein sequence ID" value="SAK41481.1"/>
    <property type="molecule type" value="Genomic_DNA"/>
</dbReference>